<dbReference type="GO" id="GO:0006351">
    <property type="term" value="P:DNA-templated transcription"/>
    <property type="evidence" value="ECO:0007669"/>
    <property type="project" value="InterPro"/>
</dbReference>
<keyword evidence="11" id="KW-1185">Reference proteome</keyword>
<dbReference type="Pfam" id="PF04082">
    <property type="entry name" value="Fungal_trans"/>
    <property type="match status" value="1"/>
</dbReference>
<dbReference type="AlphaFoldDB" id="A5DMK1"/>
<organism evidence="10 11">
    <name type="scientific">Meyerozyma guilliermondii (strain ATCC 6260 / CBS 566 / DSM 6381 / JCM 1539 / NBRC 10279 / NRRL Y-324)</name>
    <name type="common">Yeast</name>
    <name type="synonym">Candida guilliermondii</name>
    <dbReference type="NCBI Taxonomy" id="294746"/>
    <lineage>
        <taxon>Eukaryota</taxon>
        <taxon>Fungi</taxon>
        <taxon>Dikarya</taxon>
        <taxon>Ascomycota</taxon>
        <taxon>Saccharomycotina</taxon>
        <taxon>Pichiomycetes</taxon>
        <taxon>Debaryomycetaceae</taxon>
        <taxon>Meyerozyma</taxon>
    </lineage>
</organism>
<feature type="domain" description="Zn(2)-C6 fungal-type" evidence="9">
    <location>
        <begin position="14"/>
        <end position="44"/>
    </location>
</feature>
<dbReference type="KEGG" id="pgu:PGUG_04502"/>
<dbReference type="HOGENOM" id="CLU_340424_0_0_1"/>
<dbReference type="VEuPathDB" id="FungiDB:PGUG_04502"/>
<dbReference type="Pfam" id="PF00172">
    <property type="entry name" value="Zn_clus"/>
    <property type="match status" value="1"/>
</dbReference>
<name>A5DMK1_PICGU</name>
<gene>
    <name evidence="10" type="ORF">PGUG_04502</name>
</gene>
<dbReference type="OMA" id="QNLFMCG"/>
<keyword evidence="4" id="KW-0805">Transcription regulation</keyword>
<dbReference type="InterPro" id="IPR001138">
    <property type="entry name" value="Zn2Cys6_DnaBD"/>
</dbReference>
<sequence length="834" mass="93491">MVQGAAPGHPRIPACQRCHSRKTKCDSQVPSCQNCVKAGVECMHYDKILGKPLARRHIWSLEERMKILADKGQVEKPSPGTARQESHERDLDEAGRNRINSRDSVHVSQSSIDQSSEVQSEELGSLHEGSGEMRTEIHHNHREKRRRLSNQSSWSALPSVDDSSTSSLSDDDMEVSNPNSTDAFLITTSTGGERIHYNEELASEIRQYSTSFADRGASETFIKKENAAIAKLGQDFLKVARKNTVRNRVTDITAYKTSMLLRLSKRYFVWMNSAYPVLHEYEFYDLVKRCQKQPKQATVLEFFQLNMVFAIALASLSRPRLTTSELGHVSRAFWKAASRTSSRAIGDAEGLKKLQNVLLLLQYTLLVPKAGNLWQLSGSAMTLATEMSLFAQPNPAQNFDPLTLDLRRRAFWTCYCIDRTLSTTMGRPTSIPEEWITAKMPALVEDKLIKADGIYSGPTCCLKIALVHQVRICRLQSEIHGRLYAPIPTKCSNQEEEKAWTWQTYDKLRTWRSSFLYPTPLVTKEWTELQFHIAVVLLLRPSPNRPNPSIEETHVALHSAGESMKLMKIMHRDGSAVFVWLTVQNLFMCGLTFVNSLKKLTKDQMSESMCIPFVEIILQVQACTSILETLSTLEAGEHEKIRNVFEIASSNILHELSKQATKLQGSIAKGGHCAWDLLAKSDNINLQRPTVVDGIEIPIENDASFLHLTDCDETTSISIDETHFYEHDVDASSRSDAGHSRLGSNPPDPNQHPVIIERQGHAESLFNAASTSLSQLNSRGTSLHIAGETNPEMSALTAFSAIASEANPISSTDIPDWYVGDSSTDLERWFLYPI</sequence>
<keyword evidence="6" id="KW-0804">Transcription</keyword>
<evidence type="ECO:0000256" key="8">
    <source>
        <dbReference type="SAM" id="MobiDB-lite"/>
    </source>
</evidence>
<evidence type="ECO:0000256" key="6">
    <source>
        <dbReference type="ARBA" id="ARBA00023163"/>
    </source>
</evidence>
<keyword evidence="7" id="KW-0539">Nucleus</keyword>
<dbReference type="GO" id="GO:0045944">
    <property type="term" value="P:positive regulation of transcription by RNA polymerase II"/>
    <property type="evidence" value="ECO:0007669"/>
    <property type="project" value="TreeGrafter"/>
</dbReference>
<feature type="compositionally biased region" description="Basic and acidic residues" evidence="8">
    <location>
        <begin position="730"/>
        <end position="739"/>
    </location>
</feature>
<reference evidence="10 11" key="1">
    <citation type="journal article" date="2009" name="Nature">
        <title>Evolution of pathogenicity and sexual reproduction in eight Candida genomes.</title>
        <authorList>
            <person name="Butler G."/>
            <person name="Rasmussen M.D."/>
            <person name="Lin M.F."/>
            <person name="Santos M.A."/>
            <person name="Sakthikumar S."/>
            <person name="Munro C.A."/>
            <person name="Rheinbay E."/>
            <person name="Grabherr M."/>
            <person name="Forche A."/>
            <person name="Reedy J.L."/>
            <person name="Agrafioti I."/>
            <person name="Arnaud M.B."/>
            <person name="Bates S."/>
            <person name="Brown A.J."/>
            <person name="Brunke S."/>
            <person name="Costanzo M.C."/>
            <person name="Fitzpatrick D.A."/>
            <person name="de Groot P.W."/>
            <person name="Harris D."/>
            <person name="Hoyer L.L."/>
            <person name="Hube B."/>
            <person name="Klis F.M."/>
            <person name="Kodira C."/>
            <person name="Lennard N."/>
            <person name="Logue M.E."/>
            <person name="Martin R."/>
            <person name="Neiman A.M."/>
            <person name="Nikolaou E."/>
            <person name="Quail M.A."/>
            <person name="Quinn J."/>
            <person name="Santos M.C."/>
            <person name="Schmitzberger F.F."/>
            <person name="Sherlock G."/>
            <person name="Shah P."/>
            <person name="Silverstein K.A."/>
            <person name="Skrzypek M.S."/>
            <person name="Soll D."/>
            <person name="Staggs R."/>
            <person name="Stansfield I."/>
            <person name="Stumpf M.P."/>
            <person name="Sudbery P.E."/>
            <person name="Srikantha T."/>
            <person name="Zeng Q."/>
            <person name="Berman J."/>
            <person name="Berriman M."/>
            <person name="Heitman J."/>
            <person name="Gow N.A."/>
            <person name="Lorenz M.C."/>
            <person name="Birren B.W."/>
            <person name="Kellis M."/>
            <person name="Cuomo C.A."/>
        </authorList>
    </citation>
    <scope>NUCLEOTIDE SEQUENCE [LARGE SCALE GENOMIC DNA]</scope>
    <source>
        <strain evidence="11">ATCC 6260 / CBS 566 / DSM 6381 / JCM 1539 / NBRC 10279 / NRRL Y-324</strain>
    </source>
</reference>
<comment type="subcellular location">
    <subcellularLocation>
        <location evidence="1">Nucleus</location>
    </subcellularLocation>
</comment>
<feature type="region of interest" description="Disordered" evidence="8">
    <location>
        <begin position="70"/>
        <end position="181"/>
    </location>
</feature>
<dbReference type="PROSITE" id="PS50048">
    <property type="entry name" value="ZN2_CY6_FUNGAL_2"/>
    <property type="match status" value="1"/>
</dbReference>
<dbReference type="GO" id="GO:0005634">
    <property type="term" value="C:nucleus"/>
    <property type="evidence" value="ECO:0007669"/>
    <property type="project" value="UniProtKB-SubCell"/>
</dbReference>
<dbReference type="EMBL" id="CH408159">
    <property type="protein sequence ID" value="EDK40405.2"/>
    <property type="molecule type" value="Genomic_DNA"/>
</dbReference>
<dbReference type="InParanoid" id="A5DMK1"/>
<dbReference type="CDD" id="cd12148">
    <property type="entry name" value="fungal_TF_MHR"/>
    <property type="match status" value="1"/>
</dbReference>
<dbReference type="OrthoDB" id="189997at2759"/>
<dbReference type="PROSITE" id="PS00463">
    <property type="entry name" value="ZN2_CY6_FUNGAL_1"/>
    <property type="match status" value="1"/>
</dbReference>
<accession>A5DMK1</accession>
<keyword evidence="3" id="KW-0862">Zinc</keyword>
<feature type="compositionally biased region" description="Polar residues" evidence="8">
    <location>
        <begin position="106"/>
        <end position="118"/>
    </location>
</feature>
<evidence type="ECO:0000259" key="9">
    <source>
        <dbReference type="PROSITE" id="PS50048"/>
    </source>
</evidence>
<evidence type="ECO:0000313" key="10">
    <source>
        <dbReference type="EMBL" id="EDK40405.2"/>
    </source>
</evidence>
<evidence type="ECO:0000256" key="7">
    <source>
        <dbReference type="ARBA" id="ARBA00023242"/>
    </source>
</evidence>
<keyword evidence="5" id="KW-0238">DNA-binding</keyword>
<evidence type="ECO:0000256" key="2">
    <source>
        <dbReference type="ARBA" id="ARBA00022723"/>
    </source>
</evidence>
<evidence type="ECO:0000256" key="3">
    <source>
        <dbReference type="ARBA" id="ARBA00022833"/>
    </source>
</evidence>
<dbReference type="eggNOG" id="ENOG502QR1M">
    <property type="taxonomic scope" value="Eukaryota"/>
</dbReference>
<feature type="compositionally biased region" description="Basic residues" evidence="8">
    <location>
        <begin position="139"/>
        <end position="148"/>
    </location>
</feature>
<dbReference type="GO" id="GO:0000981">
    <property type="term" value="F:DNA-binding transcription factor activity, RNA polymerase II-specific"/>
    <property type="evidence" value="ECO:0007669"/>
    <property type="project" value="InterPro"/>
</dbReference>
<feature type="compositionally biased region" description="Basic and acidic residues" evidence="8">
    <location>
        <begin position="129"/>
        <end position="138"/>
    </location>
</feature>
<dbReference type="PANTHER" id="PTHR47782:SF1">
    <property type="entry name" value="PYRIMIDINE PATHWAY REGULATORY PROTEIN 1"/>
    <property type="match status" value="1"/>
</dbReference>
<dbReference type="GO" id="GO:0043565">
    <property type="term" value="F:sequence-specific DNA binding"/>
    <property type="evidence" value="ECO:0007669"/>
    <property type="project" value="TreeGrafter"/>
</dbReference>
<dbReference type="SMART" id="SM00066">
    <property type="entry name" value="GAL4"/>
    <property type="match status" value="1"/>
</dbReference>
<proteinExistence type="predicted"/>
<dbReference type="Gene3D" id="4.10.240.10">
    <property type="entry name" value="Zn(2)-C6 fungal-type DNA-binding domain"/>
    <property type="match status" value="1"/>
</dbReference>
<evidence type="ECO:0000256" key="1">
    <source>
        <dbReference type="ARBA" id="ARBA00004123"/>
    </source>
</evidence>
<protein>
    <recommendedName>
        <fullName evidence="9">Zn(2)-C6 fungal-type domain-containing protein</fullName>
    </recommendedName>
</protein>
<evidence type="ECO:0000256" key="5">
    <source>
        <dbReference type="ARBA" id="ARBA00023125"/>
    </source>
</evidence>
<dbReference type="CDD" id="cd00067">
    <property type="entry name" value="GAL4"/>
    <property type="match status" value="1"/>
</dbReference>
<evidence type="ECO:0000256" key="4">
    <source>
        <dbReference type="ARBA" id="ARBA00023015"/>
    </source>
</evidence>
<dbReference type="GeneID" id="5125155"/>
<dbReference type="SUPFAM" id="SSF57701">
    <property type="entry name" value="Zn2/Cys6 DNA-binding domain"/>
    <property type="match status" value="1"/>
</dbReference>
<feature type="compositionally biased region" description="Low complexity" evidence="8">
    <location>
        <begin position="159"/>
        <end position="168"/>
    </location>
</feature>
<feature type="region of interest" description="Disordered" evidence="8">
    <location>
        <begin position="730"/>
        <end position="752"/>
    </location>
</feature>
<dbReference type="InterPro" id="IPR007219">
    <property type="entry name" value="XnlR_reg_dom"/>
</dbReference>
<dbReference type="SMART" id="SM00906">
    <property type="entry name" value="Fungal_trans"/>
    <property type="match status" value="1"/>
</dbReference>
<dbReference type="FunCoup" id="A5DMK1">
    <property type="interactions" value="189"/>
</dbReference>
<dbReference type="InterPro" id="IPR052202">
    <property type="entry name" value="Yeast_MetPath_Reg"/>
</dbReference>
<feature type="compositionally biased region" description="Basic and acidic residues" evidence="8">
    <location>
        <begin position="84"/>
        <end position="105"/>
    </location>
</feature>
<evidence type="ECO:0000313" key="11">
    <source>
        <dbReference type="Proteomes" id="UP000001997"/>
    </source>
</evidence>
<dbReference type="GO" id="GO:0008270">
    <property type="term" value="F:zinc ion binding"/>
    <property type="evidence" value="ECO:0007669"/>
    <property type="project" value="InterPro"/>
</dbReference>
<dbReference type="Proteomes" id="UP000001997">
    <property type="component" value="Unassembled WGS sequence"/>
</dbReference>
<keyword evidence="2" id="KW-0479">Metal-binding</keyword>
<dbReference type="InterPro" id="IPR036864">
    <property type="entry name" value="Zn2-C6_fun-type_DNA-bd_sf"/>
</dbReference>
<dbReference type="PANTHER" id="PTHR47782">
    <property type="entry name" value="ZN(II)2CYS6 TRANSCRIPTION FACTOR (EUROFUNG)-RELATED"/>
    <property type="match status" value="1"/>
</dbReference>
<dbReference type="RefSeq" id="XP_001483774.2">
    <property type="nucleotide sequence ID" value="XM_001483724.1"/>
</dbReference>